<reference evidence="1 2" key="1">
    <citation type="journal article" date="2024" name="BMC Genomics">
        <title>De novo assembly and annotation of Popillia japonica's genome with initial clues to its potential as an invasive pest.</title>
        <authorList>
            <person name="Cucini C."/>
            <person name="Boschi S."/>
            <person name="Funari R."/>
            <person name="Cardaioli E."/>
            <person name="Iannotti N."/>
            <person name="Marturano G."/>
            <person name="Paoli F."/>
            <person name="Bruttini M."/>
            <person name="Carapelli A."/>
            <person name="Frati F."/>
            <person name="Nardi F."/>
        </authorList>
    </citation>
    <scope>NUCLEOTIDE SEQUENCE [LARGE SCALE GENOMIC DNA]</scope>
    <source>
        <strain evidence="1">DMR45628</strain>
    </source>
</reference>
<comment type="caution">
    <text evidence="1">The sequence shown here is derived from an EMBL/GenBank/DDBJ whole genome shotgun (WGS) entry which is preliminary data.</text>
</comment>
<protein>
    <submittedName>
        <fullName evidence="1">Uncharacterized protein</fullName>
    </submittedName>
</protein>
<name>A0AAW1KKX9_POPJA</name>
<proteinExistence type="predicted"/>
<accession>A0AAW1KKX9</accession>
<dbReference type="EMBL" id="JASPKY010000213">
    <property type="protein sequence ID" value="KAK9720119.1"/>
    <property type="molecule type" value="Genomic_DNA"/>
</dbReference>
<gene>
    <name evidence="1" type="ORF">QE152_g22221</name>
</gene>
<keyword evidence="2" id="KW-1185">Reference proteome</keyword>
<organism evidence="1 2">
    <name type="scientific">Popillia japonica</name>
    <name type="common">Japanese beetle</name>
    <dbReference type="NCBI Taxonomy" id="7064"/>
    <lineage>
        <taxon>Eukaryota</taxon>
        <taxon>Metazoa</taxon>
        <taxon>Ecdysozoa</taxon>
        <taxon>Arthropoda</taxon>
        <taxon>Hexapoda</taxon>
        <taxon>Insecta</taxon>
        <taxon>Pterygota</taxon>
        <taxon>Neoptera</taxon>
        <taxon>Endopterygota</taxon>
        <taxon>Coleoptera</taxon>
        <taxon>Polyphaga</taxon>
        <taxon>Scarabaeiformia</taxon>
        <taxon>Scarabaeidae</taxon>
        <taxon>Rutelinae</taxon>
        <taxon>Popillia</taxon>
    </lineage>
</organism>
<evidence type="ECO:0000313" key="2">
    <source>
        <dbReference type="Proteomes" id="UP001458880"/>
    </source>
</evidence>
<sequence length="130" mass="14521">MVGAQKDFIAHIATSVSKQVNDYVPPLKLAKMSAPAPKHSPYLSIVTRESRMSAPAPKHSPYLSIVTRTEIISESECAVFAVNEDRLMYYPAQLLMGKECKHELPRGSVVCALIQLLYLDTSKYEHIFIV</sequence>
<dbReference type="Proteomes" id="UP001458880">
    <property type="component" value="Unassembled WGS sequence"/>
</dbReference>
<evidence type="ECO:0000313" key="1">
    <source>
        <dbReference type="EMBL" id="KAK9720119.1"/>
    </source>
</evidence>
<dbReference type="AlphaFoldDB" id="A0AAW1KKX9"/>